<reference evidence="12 13" key="1">
    <citation type="submission" date="2015-02" db="EMBL/GenBank/DDBJ databases">
        <title>Draft Genome Sequences of Two Closely-Related Aflatoxigenic Aspergillus Species Obtained from the Cote d'Ivoire.</title>
        <authorList>
            <person name="Moore G.G."/>
            <person name="Beltz S.B."/>
            <person name="Mack B.M."/>
        </authorList>
    </citation>
    <scope>NUCLEOTIDE SEQUENCE [LARGE SCALE GENOMIC DNA]</scope>
    <source>
        <strain evidence="12 13">SRRC1432</strain>
    </source>
</reference>
<comment type="pathway">
    <text evidence="2 8">Glycan metabolism; L-arabinan degradation.</text>
</comment>
<dbReference type="PIRSF" id="PIRSF026534">
    <property type="entry name" value="Endo_alpha-L-arabinosidase"/>
    <property type="match status" value="1"/>
</dbReference>
<dbReference type="OrthoDB" id="195678at2759"/>
<dbReference type="InterPro" id="IPR050727">
    <property type="entry name" value="GH43_arabinanases"/>
</dbReference>
<comment type="catalytic activity">
    <reaction evidence="1 8">
        <text>Endohydrolysis of (1-&gt;5)-alpha-arabinofuranosidic linkages in (1-&gt;5)-arabinans.</text>
        <dbReference type="EC" id="3.2.1.99"/>
    </reaction>
</comment>
<dbReference type="UniPathway" id="UPA00667"/>
<gene>
    <name evidence="12" type="ORF">AOCH_006912</name>
</gene>
<evidence type="ECO:0000256" key="2">
    <source>
        <dbReference type="ARBA" id="ARBA00004834"/>
    </source>
</evidence>
<feature type="signal peptide" evidence="11">
    <location>
        <begin position="1"/>
        <end position="21"/>
    </location>
</feature>
<keyword evidence="7 8" id="KW-0326">Glycosidase</keyword>
<accession>A0A0F8U0S7</accession>
<proteinExistence type="inferred from homology"/>
<keyword evidence="5 11" id="KW-0732">Signal</keyword>
<dbReference type="InterPro" id="IPR006710">
    <property type="entry name" value="Glyco_hydro_43"/>
</dbReference>
<dbReference type="Gene3D" id="2.115.10.20">
    <property type="entry name" value="Glycosyl hydrolase domain, family 43"/>
    <property type="match status" value="1"/>
</dbReference>
<name>A0A0F8U0S7_9EURO</name>
<dbReference type="PANTHER" id="PTHR43301:SF5">
    <property type="entry name" value="ARABINAN ENDO-1,5-ALPHA-L-ARABINOSIDASE D-RELATED"/>
    <property type="match status" value="1"/>
</dbReference>
<feature type="chain" id="PRO_5002528592" description="Arabinan endo-1,5-alpha-L-arabinosidase" evidence="11">
    <location>
        <begin position="22"/>
        <end position="366"/>
    </location>
</feature>
<evidence type="ECO:0000256" key="1">
    <source>
        <dbReference type="ARBA" id="ARBA00000375"/>
    </source>
</evidence>
<evidence type="ECO:0000256" key="9">
    <source>
        <dbReference type="PIRSR" id="PIRSR606710-1"/>
    </source>
</evidence>
<dbReference type="AlphaFoldDB" id="A0A0F8U0S7"/>
<keyword evidence="6 8" id="KW-0378">Hydrolase</keyword>
<dbReference type="SUPFAM" id="SSF75005">
    <property type="entry name" value="Arabinanase/levansucrase/invertase"/>
    <property type="match status" value="1"/>
</dbReference>
<evidence type="ECO:0000256" key="5">
    <source>
        <dbReference type="ARBA" id="ARBA00022729"/>
    </source>
</evidence>
<feature type="active site" description="Proton acceptor" evidence="9">
    <location>
        <position position="45"/>
    </location>
</feature>
<evidence type="ECO:0000313" key="13">
    <source>
        <dbReference type="Proteomes" id="UP000034947"/>
    </source>
</evidence>
<evidence type="ECO:0000256" key="6">
    <source>
        <dbReference type="ARBA" id="ARBA00022801"/>
    </source>
</evidence>
<dbReference type="VEuPathDB" id="FungiDB:P175DRAFT_090221"/>
<sequence length="366" mass="40179">MVPFTWLGLALLLCLVPLTTSVDSNIVSDTEAYPLPNQGNIITHDPSIIQVNGYYYLFMGGVHIPVHKAANLDGPWEYIGTVLAGPSEIDKVNRTRPWAPMTIEWNNRFYCFYCISDTGRRDSAIGVATSDSIAGTWTDHGVLINTGEGDLAHIYPYNVSNAIDPAFFADPLTGTPYLQYGSFWDGIFQLRLDPTTLTIDHPAHPDSTHLIYVPEPRKPEEGSFMSYKAPYYYLWFSHGKCCQFSRGFPPMGAEYSIRVGRSTSVHGPFTDKQGTDLLGGGGTVVYGSNHGVVYAPGGVGVLTGSGGESDVLYYHYRMYLLATLPRYSIGFEDKVRVYSDDTASGCFLDFADGSSKRAWDGATSST</sequence>
<protein>
    <recommendedName>
        <fullName evidence="4 8">Arabinan endo-1,5-alpha-L-arabinosidase</fullName>
        <ecNumber evidence="4 8">3.2.1.99</ecNumber>
    </recommendedName>
</protein>
<evidence type="ECO:0000256" key="4">
    <source>
        <dbReference type="ARBA" id="ARBA00012586"/>
    </source>
</evidence>
<dbReference type="EC" id="3.2.1.99" evidence="4 8"/>
<evidence type="ECO:0000256" key="7">
    <source>
        <dbReference type="ARBA" id="ARBA00023295"/>
    </source>
</evidence>
<dbReference type="PANTHER" id="PTHR43301">
    <property type="entry name" value="ARABINAN ENDO-1,5-ALPHA-L-ARABINOSIDASE"/>
    <property type="match status" value="1"/>
</dbReference>
<evidence type="ECO:0000256" key="3">
    <source>
        <dbReference type="ARBA" id="ARBA00009865"/>
    </source>
</evidence>
<feature type="site" description="Important for catalytic activity, responsible for pKa modulation of the active site Glu and correct orientation of both the proton donor and substrate" evidence="10">
    <location>
        <position position="164"/>
    </location>
</feature>
<dbReference type="EMBL" id="JYKN01003299">
    <property type="protein sequence ID" value="KKK13133.1"/>
    <property type="molecule type" value="Genomic_DNA"/>
</dbReference>
<dbReference type="Pfam" id="PF04616">
    <property type="entry name" value="Glyco_hydro_43"/>
    <property type="match status" value="1"/>
</dbReference>
<dbReference type="InterPro" id="IPR016840">
    <property type="entry name" value="Glyco_hydro_43_endo_a_Ara-ase"/>
</dbReference>
<organism evidence="12 13">
    <name type="scientific">Aspergillus ochraceoroseus</name>
    <dbReference type="NCBI Taxonomy" id="138278"/>
    <lineage>
        <taxon>Eukaryota</taxon>
        <taxon>Fungi</taxon>
        <taxon>Dikarya</taxon>
        <taxon>Ascomycota</taxon>
        <taxon>Pezizomycotina</taxon>
        <taxon>Eurotiomycetes</taxon>
        <taxon>Eurotiomycetidae</taxon>
        <taxon>Eurotiales</taxon>
        <taxon>Aspergillaceae</taxon>
        <taxon>Aspergillus</taxon>
        <taxon>Aspergillus subgen. Nidulantes</taxon>
    </lineage>
</organism>
<evidence type="ECO:0000256" key="11">
    <source>
        <dbReference type="SAM" id="SignalP"/>
    </source>
</evidence>
<dbReference type="InterPro" id="IPR023296">
    <property type="entry name" value="Glyco_hydro_beta-prop_sf"/>
</dbReference>
<evidence type="ECO:0000256" key="8">
    <source>
        <dbReference type="PIRNR" id="PIRNR026534"/>
    </source>
</evidence>
<dbReference type="GO" id="GO:0046558">
    <property type="term" value="F:arabinan endo-1,5-alpha-L-arabinosidase activity"/>
    <property type="evidence" value="ECO:0007669"/>
    <property type="project" value="UniProtKB-EC"/>
</dbReference>
<dbReference type="Proteomes" id="UP000034947">
    <property type="component" value="Unassembled WGS sequence"/>
</dbReference>
<comment type="similarity">
    <text evidence="3 8">Belongs to the glycosyl hydrolase 43 family.</text>
</comment>
<comment type="caution">
    <text evidence="12">The sequence shown here is derived from an EMBL/GenBank/DDBJ whole genome shotgun (WGS) entry which is preliminary data.</text>
</comment>
<feature type="active site" description="Proton donor" evidence="9">
    <location>
        <position position="221"/>
    </location>
</feature>
<dbReference type="GO" id="GO:0031222">
    <property type="term" value="P:arabinan catabolic process"/>
    <property type="evidence" value="ECO:0007669"/>
    <property type="project" value="UniProtKB-UniPathway"/>
</dbReference>
<evidence type="ECO:0000313" key="12">
    <source>
        <dbReference type="EMBL" id="KKK13133.1"/>
    </source>
</evidence>
<evidence type="ECO:0000256" key="10">
    <source>
        <dbReference type="PIRSR" id="PIRSR606710-2"/>
    </source>
</evidence>
<keyword evidence="13" id="KW-1185">Reference proteome</keyword>